<keyword evidence="2" id="KW-1185">Reference proteome</keyword>
<gene>
    <name evidence="1" type="ORF">KK1_016728</name>
</gene>
<sequence>MSTSQKKKFQADLQSSNSVVCYNTKSPIERKFHVIYTHENLKEVQAKFRLQLIGMHH</sequence>
<dbReference type="EMBL" id="CM003610">
    <property type="protein sequence ID" value="KYP62203.1"/>
    <property type="molecule type" value="Genomic_DNA"/>
</dbReference>
<proteinExistence type="predicted"/>
<protein>
    <submittedName>
        <fullName evidence="1">Uncharacterized protein</fullName>
    </submittedName>
</protein>
<evidence type="ECO:0000313" key="1">
    <source>
        <dbReference type="EMBL" id="KYP62203.1"/>
    </source>
</evidence>
<name>A0A151T592_CAJCA</name>
<dbReference type="Proteomes" id="UP000075243">
    <property type="component" value="Chromosome 8"/>
</dbReference>
<accession>A0A151T592</accession>
<evidence type="ECO:0000313" key="2">
    <source>
        <dbReference type="Proteomes" id="UP000075243"/>
    </source>
</evidence>
<reference evidence="1 2" key="1">
    <citation type="journal article" date="2012" name="Nat. Biotechnol.">
        <title>Draft genome sequence of pigeonpea (Cajanus cajan), an orphan legume crop of resource-poor farmers.</title>
        <authorList>
            <person name="Varshney R.K."/>
            <person name="Chen W."/>
            <person name="Li Y."/>
            <person name="Bharti A.K."/>
            <person name="Saxena R.K."/>
            <person name="Schlueter J.A."/>
            <person name="Donoghue M.T."/>
            <person name="Azam S."/>
            <person name="Fan G."/>
            <person name="Whaley A.M."/>
            <person name="Farmer A.D."/>
            <person name="Sheridan J."/>
            <person name="Iwata A."/>
            <person name="Tuteja R."/>
            <person name="Penmetsa R.V."/>
            <person name="Wu W."/>
            <person name="Upadhyaya H.D."/>
            <person name="Yang S.P."/>
            <person name="Shah T."/>
            <person name="Saxena K.B."/>
            <person name="Michael T."/>
            <person name="McCombie W.R."/>
            <person name="Yang B."/>
            <person name="Zhang G."/>
            <person name="Yang H."/>
            <person name="Wang J."/>
            <person name="Spillane C."/>
            <person name="Cook D.R."/>
            <person name="May G.D."/>
            <person name="Xu X."/>
            <person name="Jackson S.A."/>
        </authorList>
    </citation>
    <scope>NUCLEOTIDE SEQUENCE [LARGE SCALE GENOMIC DNA]</scope>
    <source>
        <strain evidence="2">cv. Asha</strain>
    </source>
</reference>
<dbReference type="AlphaFoldDB" id="A0A151T592"/>
<organism evidence="1 2">
    <name type="scientific">Cajanus cajan</name>
    <name type="common">Pigeon pea</name>
    <name type="synonym">Cajanus indicus</name>
    <dbReference type="NCBI Taxonomy" id="3821"/>
    <lineage>
        <taxon>Eukaryota</taxon>
        <taxon>Viridiplantae</taxon>
        <taxon>Streptophyta</taxon>
        <taxon>Embryophyta</taxon>
        <taxon>Tracheophyta</taxon>
        <taxon>Spermatophyta</taxon>
        <taxon>Magnoliopsida</taxon>
        <taxon>eudicotyledons</taxon>
        <taxon>Gunneridae</taxon>
        <taxon>Pentapetalae</taxon>
        <taxon>rosids</taxon>
        <taxon>fabids</taxon>
        <taxon>Fabales</taxon>
        <taxon>Fabaceae</taxon>
        <taxon>Papilionoideae</taxon>
        <taxon>50 kb inversion clade</taxon>
        <taxon>NPAAA clade</taxon>
        <taxon>indigoferoid/millettioid clade</taxon>
        <taxon>Phaseoleae</taxon>
        <taxon>Cajanus</taxon>
    </lineage>
</organism>
<dbReference type="Gramene" id="C.cajan_16252.t">
    <property type="protein sequence ID" value="C.cajan_16252.t"/>
    <property type="gene ID" value="C.cajan_16252"/>
</dbReference>